<keyword evidence="2" id="KW-1185">Reference proteome</keyword>
<name>A0A2U9S7P5_9PROT</name>
<dbReference type="AlphaFoldDB" id="A0A2U9S7P5"/>
<reference evidence="1 2" key="1">
    <citation type="submission" date="2018-06" db="EMBL/GenBank/DDBJ databases">
        <title>Complete genome sequencing of Azospirillum sp. M2T2B2.</title>
        <authorList>
            <person name="Heo J."/>
            <person name="Kim S.-J."/>
            <person name="Kwon S.-W."/>
            <person name="Anandham R."/>
        </authorList>
    </citation>
    <scope>NUCLEOTIDE SEQUENCE [LARGE SCALE GENOMIC DNA]</scope>
    <source>
        <strain evidence="1 2">M2T2B2</strain>
        <plasmid evidence="1 2">unnamed1</plasmid>
    </source>
</reference>
<organism evidence="1 2">
    <name type="scientific">Azospirillum ramasamyi</name>
    <dbReference type="NCBI Taxonomy" id="682998"/>
    <lineage>
        <taxon>Bacteria</taxon>
        <taxon>Pseudomonadati</taxon>
        <taxon>Pseudomonadota</taxon>
        <taxon>Alphaproteobacteria</taxon>
        <taxon>Rhodospirillales</taxon>
        <taxon>Azospirillaceae</taxon>
        <taxon>Azospirillum</taxon>
    </lineage>
</organism>
<evidence type="ECO:0000313" key="2">
    <source>
        <dbReference type="Proteomes" id="UP000249605"/>
    </source>
</evidence>
<protein>
    <submittedName>
        <fullName evidence="1">Uncharacterized protein</fullName>
    </submittedName>
</protein>
<geneLocation type="plasmid" evidence="1 2">
    <name>unnamed1</name>
</geneLocation>
<proteinExistence type="predicted"/>
<sequence length="292" mass="30631">MTHQGVSGPQQGREVTAGTAFFGPGEVMLGAIAMLDVGTSSRLDPDLLVLSTRALGDRFDEWAGTAAASAEAGASRTAAGLRERLDALLGEAGRAIADRAKSDLESNAWGKAPTAYYDLRGVEPRPISAIRAAQIRRNSRITTQMGLRPEGAIIERYVGGRRIGRFGGKEAFCDDLNSWLAGGALRPVVTAAAIAASIQGLHQPGRVHCREIEVAALVQGARRIDGALGSLSLPRADRDRASAALRSVEEDGMVLGRAGIETLTVDVADPVDVMILAGRLPPRLLRPGPAAD</sequence>
<dbReference type="KEGG" id="azm:DM194_14645"/>
<gene>
    <name evidence="1" type="ORF">DM194_14645</name>
</gene>
<evidence type="ECO:0000313" key="1">
    <source>
        <dbReference type="EMBL" id="AWU95544.1"/>
    </source>
</evidence>
<keyword evidence="1" id="KW-0614">Plasmid</keyword>
<accession>A0A2U9S7P5</accession>
<dbReference type="Proteomes" id="UP000249605">
    <property type="component" value="Plasmid unnamed1"/>
</dbReference>
<dbReference type="EMBL" id="CP029830">
    <property type="protein sequence ID" value="AWU95544.1"/>
    <property type="molecule type" value="Genomic_DNA"/>
</dbReference>